<name>A0A6H1UAG9_9GAMM</name>
<organism evidence="8 9">
    <name type="scientific">Ferrimonas lipolytica</name>
    <dbReference type="NCBI Taxonomy" id="2724191"/>
    <lineage>
        <taxon>Bacteria</taxon>
        <taxon>Pseudomonadati</taxon>
        <taxon>Pseudomonadota</taxon>
        <taxon>Gammaproteobacteria</taxon>
        <taxon>Alteromonadales</taxon>
        <taxon>Ferrimonadaceae</taxon>
        <taxon>Ferrimonas</taxon>
    </lineage>
</organism>
<evidence type="ECO:0000256" key="6">
    <source>
        <dbReference type="SAM" id="Phobius"/>
    </source>
</evidence>
<dbReference type="KEGG" id="fes:HER31_02285"/>
<evidence type="ECO:0000256" key="3">
    <source>
        <dbReference type="ARBA" id="ARBA00022692"/>
    </source>
</evidence>
<comment type="subcellular location">
    <subcellularLocation>
        <location evidence="1">Cell membrane</location>
        <topology evidence="1">Single-pass membrane protein</topology>
    </subcellularLocation>
</comment>
<dbReference type="PANTHER" id="PTHR33885">
    <property type="entry name" value="PHAGE SHOCK PROTEIN C"/>
    <property type="match status" value="1"/>
</dbReference>
<protein>
    <submittedName>
        <fullName evidence="8">Envelope stress response membrane protein PspC</fullName>
    </submittedName>
</protein>
<keyword evidence="5 6" id="KW-0472">Membrane</keyword>
<dbReference type="GO" id="GO:0005886">
    <property type="term" value="C:plasma membrane"/>
    <property type="evidence" value="ECO:0007669"/>
    <property type="project" value="UniProtKB-SubCell"/>
</dbReference>
<dbReference type="Proteomes" id="UP000501602">
    <property type="component" value="Chromosome"/>
</dbReference>
<dbReference type="InterPro" id="IPR007168">
    <property type="entry name" value="Phageshock_PspC_N"/>
</dbReference>
<evidence type="ECO:0000256" key="4">
    <source>
        <dbReference type="ARBA" id="ARBA00022989"/>
    </source>
</evidence>
<dbReference type="InterPro" id="IPR052027">
    <property type="entry name" value="PspC"/>
</dbReference>
<dbReference type="InterPro" id="IPR014320">
    <property type="entry name" value="Phageshock_PspC"/>
</dbReference>
<dbReference type="Pfam" id="PF04024">
    <property type="entry name" value="PspC"/>
    <property type="match status" value="1"/>
</dbReference>
<evidence type="ECO:0000256" key="1">
    <source>
        <dbReference type="ARBA" id="ARBA00004162"/>
    </source>
</evidence>
<keyword evidence="9" id="KW-1185">Reference proteome</keyword>
<evidence type="ECO:0000313" key="8">
    <source>
        <dbReference type="EMBL" id="QIZ75828.1"/>
    </source>
</evidence>
<feature type="domain" description="Phage shock protein PspC N-terminal" evidence="7">
    <location>
        <begin position="8"/>
        <end position="66"/>
    </location>
</feature>
<gene>
    <name evidence="8" type="primary">pspC</name>
    <name evidence="8" type="ORF">HER31_02285</name>
</gene>
<keyword evidence="2" id="KW-1003">Cell membrane</keyword>
<keyword evidence="4 6" id="KW-1133">Transmembrane helix</keyword>
<sequence length="129" mass="14516">MNSNNTESLYRIPAKGKVAGVCAGVAERFNLEVWLVRIVAFSALILTGIFSFVLLGYIVAWVLLDKKPEQLQSHGAEVKTKIWQAGESPRVVFRDINSKFRSIELRIRNIERHVTSDAYALGREIDGLK</sequence>
<proteinExistence type="predicted"/>
<evidence type="ECO:0000313" key="9">
    <source>
        <dbReference type="Proteomes" id="UP000501602"/>
    </source>
</evidence>
<feature type="transmembrane region" description="Helical" evidence="6">
    <location>
        <begin position="38"/>
        <end position="64"/>
    </location>
</feature>
<dbReference type="NCBIfam" id="TIGR02978">
    <property type="entry name" value="phageshock_pspC"/>
    <property type="match status" value="1"/>
</dbReference>
<evidence type="ECO:0000259" key="7">
    <source>
        <dbReference type="Pfam" id="PF04024"/>
    </source>
</evidence>
<keyword evidence="3 6" id="KW-0812">Transmembrane</keyword>
<evidence type="ECO:0000256" key="5">
    <source>
        <dbReference type="ARBA" id="ARBA00023136"/>
    </source>
</evidence>
<dbReference type="EMBL" id="CP051180">
    <property type="protein sequence ID" value="QIZ75828.1"/>
    <property type="molecule type" value="Genomic_DNA"/>
</dbReference>
<evidence type="ECO:0000256" key="2">
    <source>
        <dbReference type="ARBA" id="ARBA00022475"/>
    </source>
</evidence>
<accession>A0A6H1UAG9</accession>
<reference evidence="8 9" key="1">
    <citation type="submission" date="2020-04" db="EMBL/GenBank/DDBJ databases">
        <title>Ferrimonas sp. S7 isolated from sea water.</title>
        <authorList>
            <person name="Bae S.S."/>
            <person name="Baek K."/>
        </authorList>
    </citation>
    <scope>NUCLEOTIDE SEQUENCE [LARGE SCALE GENOMIC DNA]</scope>
    <source>
        <strain evidence="8 9">S7</strain>
    </source>
</reference>
<dbReference type="PANTHER" id="PTHR33885:SF3">
    <property type="entry name" value="PHAGE SHOCK PROTEIN C"/>
    <property type="match status" value="1"/>
</dbReference>
<dbReference type="RefSeq" id="WP_168659089.1">
    <property type="nucleotide sequence ID" value="NZ_CP051180.1"/>
</dbReference>
<dbReference type="AlphaFoldDB" id="A0A6H1UAG9"/>